<feature type="compositionally biased region" description="Polar residues" evidence="11">
    <location>
        <begin position="37"/>
        <end position="49"/>
    </location>
</feature>
<evidence type="ECO:0000256" key="8">
    <source>
        <dbReference type="ARBA" id="ARBA00031423"/>
    </source>
</evidence>
<evidence type="ECO:0000256" key="9">
    <source>
        <dbReference type="ARBA" id="ARBA00031501"/>
    </source>
</evidence>
<dbReference type="AlphaFoldDB" id="C6W891"/>
<dbReference type="PANTHER" id="PTHR32438:SF5">
    <property type="entry name" value="4-ALPHA-GLUCANOTRANSFERASE DPE1, CHLOROPLASTIC_AMYLOPLASTIC"/>
    <property type="match status" value="1"/>
</dbReference>
<evidence type="ECO:0000256" key="4">
    <source>
        <dbReference type="ARBA" id="ARBA00020295"/>
    </source>
</evidence>
<dbReference type="CAZy" id="GH77">
    <property type="family name" value="Glycoside Hydrolase Family 77"/>
</dbReference>
<name>C6W891_ACTMD</name>
<evidence type="ECO:0000256" key="6">
    <source>
        <dbReference type="ARBA" id="ARBA00022679"/>
    </source>
</evidence>
<evidence type="ECO:0000313" key="13">
    <source>
        <dbReference type="Proteomes" id="UP000002213"/>
    </source>
</evidence>
<evidence type="ECO:0000256" key="7">
    <source>
        <dbReference type="ARBA" id="ARBA00023277"/>
    </source>
</evidence>
<evidence type="ECO:0000256" key="1">
    <source>
        <dbReference type="ARBA" id="ARBA00000439"/>
    </source>
</evidence>
<dbReference type="GO" id="GO:0005975">
    <property type="term" value="P:carbohydrate metabolic process"/>
    <property type="evidence" value="ECO:0007669"/>
    <property type="project" value="InterPro"/>
</dbReference>
<dbReference type="InterPro" id="IPR003385">
    <property type="entry name" value="Glyco_hydro_77"/>
</dbReference>
<dbReference type="EMBL" id="CP001630">
    <property type="protein sequence ID" value="ACU38938.1"/>
    <property type="molecule type" value="Genomic_DNA"/>
</dbReference>
<comment type="catalytic activity">
    <reaction evidence="1 10">
        <text>Transfers a segment of a (1-&gt;4)-alpha-D-glucan to a new position in an acceptor, which may be glucose or a (1-&gt;4)-alpha-D-glucan.</text>
        <dbReference type="EC" id="2.4.1.25"/>
    </reaction>
</comment>
<keyword evidence="13" id="KW-1185">Reference proteome</keyword>
<keyword evidence="7 10" id="KW-0119">Carbohydrate metabolism</keyword>
<gene>
    <name evidence="12" type="ordered locus">Amir_5116</name>
</gene>
<evidence type="ECO:0000313" key="12">
    <source>
        <dbReference type="EMBL" id="ACU38938.1"/>
    </source>
</evidence>
<proteinExistence type="inferred from homology"/>
<sequence>MADSANQPTSTTPPPGSAARPEETVPPDPAPEAGTVPSHSTGPSGSAASCNHRVTPPDLPGLDHPPRTKLSSVDEELAALARAHGVATWYEDSGDTRVEVDADVVVAVLAQLGVDASTPEAVRAALAVPTPPPATIVLREGELLEGDGTVALEDGGSARLPAVLPLGYHRLGARTVVVAPTRLPPVPRAWGWMLQLYAMRSEQSWGMGDYGDLATTARRSATELGAGVLLVNPVQAISPTHPVERSPYSPSSRRFANPLYLRVTDLEEFHRAPAEVRRAVVAQRPENADLIDYDAVWAAKRAALELLWSDREHDLPEDPDLLDFARFCAIAERHGPDWRHWPADQQDPATATADPERVAFHAWLQTLCERQLADARAAASAMPVGIVHDLPVGVHPGGADTWALRDAFAAGVRVGAPPDAFNQLGQDWNLPPWRPDRLAEQGYEPFRAVLRGVLRHADGIRVDHVAGLWRLWWIPPGEPAKRGTYVHYDADAMLAVLTLEAHRAGAVVVGEDLGTVEDRVTEELHERGALSSAVLWFQRDYDQPGHPLIPPKGWTTSAMASVSTHDLPTLAGFLQAEHVRIRAELGLFEVDPKGEFEAAEAERDQLVELLRQEGVLGDDLLVSFHALLAEAPSVLVLTSPQDAVGETRQPNLPGTVDQYPNWRIPLPGGLDAFLTDPRVRAIAAALRAGRAR</sequence>
<dbReference type="Gene3D" id="3.20.20.80">
    <property type="entry name" value="Glycosidases"/>
    <property type="match status" value="1"/>
</dbReference>
<evidence type="ECO:0000256" key="10">
    <source>
        <dbReference type="RuleBase" id="RU361207"/>
    </source>
</evidence>
<evidence type="ECO:0000256" key="2">
    <source>
        <dbReference type="ARBA" id="ARBA00005684"/>
    </source>
</evidence>
<dbReference type="Pfam" id="PF02446">
    <property type="entry name" value="Glyco_hydro_77"/>
    <property type="match status" value="1"/>
</dbReference>
<accession>C6W891</accession>
<dbReference type="KEGG" id="ami:Amir_5116"/>
<dbReference type="SUPFAM" id="SSF51445">
    <property type="entry name" value="(Trans)glycosidases"/>
    <property type="match status" value="1"/>
</dbReference>
<dbReference type="NCBIfam" id="TIGR00217">
    <property type="entry name" value="malQ"/>
    <property type="match status" value="1"/>
</dbReference>
<dbReference type="GO" id="GO:0004134">
    <property type="term" value="F:4-alpha-glucanotransferase activity"/>
    <property type="evidence" value="ECO:0007669"/>
    <property type="project" value="UniProtKB-EC"/>
</dbReference>
<comment type="similarity">
    <text evidence="2 10">Belongs to the disproportionating enzyme family.</text>
</comment>
<dbReference type="HOGENOM" id="CLU_022072_1_0_11"/>
<feature type="region of interest" description="Disordered" evidence="11">
    <location>
        <begin position="1"/>
        <end position="69"/>
    </location>
</feature>
<dbReference type="Proteomes" id="UP000002213">
    <property type="component" value="Chromosome"/>
</dbReference>
<dbReference type="STRING" id="446462.Amir_5116"/>
<dbReference type="EC" id="2.4.1.25" evidence="3 10"/>
<evidence type="ECO:0000256" key="3">
    <source>
        <dbReference type="ARBA" id="ARBA00012560"/>
    </source>
</evidence>
<keyword evidence="6 10" id="KW-0808">Transferase</keyword>
<dbReference type="eggNOG" id="COG1640">
    <property type="taxonomic scope" value="Bacteria"/>
</dbReference>
<dbReference type="InterPro" id="IPR017853">
    <property type="entry name" value="GH"/>
</dbReference>
<reference evidence="12 13" key="1">
    <citation type="journal article" date="2009" name="Stand. Genomic Sci.">
        <title>Complete genome sequence of Actinosynnema mirum type strain (101).</title>
        <authorList>
            <person name="Land M."/>
            <person name="Lapidus A."/>
            <person name="Mayilraj S."/>
            <person name="Chen F."/>
            <person name="Copeland A."/>
            <person name="Del Rio T.G."/>
            <person name="Nolan M."/>
            <person name="Lucas S."/>
            <person name="Tice H."/>
            <person name="Cheng J.F."/>
            <person name="Chertkov O."/>
            <person name="Bruce D."/>
            <person name="Goodwin L."/>
            <person name="Pitluck S."/>
            <person name="Rohde M."/>
            <person name="Goker M."/>
            <person name="Pati A."/>
            <person name="Ivanova N."/>
            <person name="Mavromatis K."/>
            <person name="Chen A."/>
            <person name="Palaniappan K."/>
            <person name="Hauser L."/>
            <person name="Chang Y.J."/>
            <person name="Jeffries C.C."/>
            <person name="Brettin T."/>
            <person name="Detter J.C."/>
            <person name="Han C."/>
            <person name="Chain P."/>
            <person name="Tindall B.J."/>
            <person name="Bristow J."/>
            <person name="Eisen J.A."/>
            <person name="Markowitz V."/>
            <person name="Hugenholtz P."/>
            <person name="Kyrpides N.C."/>
            <person name="Klenk H.P."/>
        </authorList>
    </citation>
    <scope>NUCLEOTIDE SEQUENCE [LARGE SCALE GENOMIC DNA]</scope>
    <source>
        <strain evidence="13">ATCC 29888 / DSM 43827 / JCM 3225 / NBRC 14064 / NCIMB 13271 / NRRL B-12336 / IMRU 3971 / 101</strain>
    </source>
</reference>
<evidence type="ECO:0000256" key="5">
    <source>
        <dbReference type="ARBA" id="ARBA00022676"/>
    </source>
</evidence>
<organism evidence="12 13">
    <name type="scientific">Actinosynnema mirum (strain ATCC 29888 / DSM 43827 / JCM 3225 / NBRC 14064 / NCIMB 13271 / NRRL B-12336 / IMRU 3971 / 101)</name>
    <dbReference type="NCBI Taxonomy" id="446462"/>
    <lineage>
        <taxon>Bacteria</taxon>
        <taxon>Bacillati</taxon>
        <taxon>Actinomycetota</taxon>
        <taxon>Actinomycetes</taxon>
        <taxon>Pseudonocardiales</taxon>
        <taxon>Pseudonocardiaceae</taxon>
        <taxon>Actinosynnema</taxon>
    </lineage>
</organism>
<keyword evidence="5 10" id="KW-0328">Glycosyltransferase</keyword>
<evidence type="ECO:0000256" key="11">
    <source>
        <dbReference type="SAM" id="MobiDB-lite"/>
    </source>
</evidence>
<protein>
    <recommendedName>
        <fullName evidence="4 10">4-alpha-glucanotransferase</fullName>
        <ecNumber evidence="3 10">2.4.1.25</ecNumber>
    </recommendedName>
    <alternativeName>
        <fullName evidence="8 10">Amylomaltase</fullName>
    </alternativeName>
    <alternativeName>
        <fullName evidence="9 10">Disproportionating enzyme</fullName>
    </alternativeName>
</protein>
<dbReference type="PANTHER" id="PTHR32438">
    <property type="entry name" value="4-ALPHA-GLUCANOTRANSFERASE DPE1, CHLOROPLASTIC/AMYLOPLASTIC"/>
    <property type="match status" value="1"/>
</dbReference>